<dbReference type="STRING" id="1122159.SAMN02745246_01423"/>
<comment type="caution">
    <text evidence="1">The sequence shown here is derived from an EMBL/GenBank/DDBJ whole genome shotgun (WGS) entry which is preliminary data.</text>
</comment>
<evidence type="ECO:0000313" key="1">
    <source>
        <dbReference type="EMBL" id="RXG32063.1"/>
    </source>
</evidence>
<name>A0A4Q0PNM7_9FLAO</name>
<dbReference type="RefSeq" id="WP_128759321.1">
    <property type="nucleotide sequence ID" value="NZ_QOVL01000005.1"/>
</dbReference>
<proteinExistence type="predicted"/>
<dbReference type="EMBL" id="QOVL01000005">
    <property type="protein sequence ID" value="RXG32063.1"/>
    <property type="molecule type" value="Genomic_DNA"/>
</dbReference>
<gene>
    <name evidence="1" type="ORF">DSL99_1368</name>
</gene>
<dbReference type="Proteomes" id="UP000290608">
    <property type="component" value="Unassembled WGS sequence"/>
</dbReference>
<sequence length="71" mass="8130">MAKNLKQQLISDEEKNAQEAELIAAALEILNTRSSFRLLGLEQKEVDYLRRSDLTLRSALYILFHAGKLKL</sequence>
<protein>
    <submittedName>
        <fullName evidence="1">Uncharacterized protein</fullName>
    </submittedName>
</protein>
<dbReference type="AlphaFoldDB" id="A0A4Q0PNM7"/>
<reference evidence="1 2" key="1">
    <citation type="submission" date="2018-07" db="EMBL/GenBank/DDBJ databases">
        <title>Leeuwenhoekiella genomics.</title>
        <authorList>
            <person name="Tahon G."/>
            <person name="Willems A."/>
        </authorList>
    </citation>
    <scope>NUCLEOTIDE SEQUENCE [LARGE SCALE GENOMIC DNA]</scope>
    <source>
        <strain evidence="1 2">LMG 1345</strain>
    </source>
</reference>
<accession>A0A4Q0PNM7</accession>
<evidence type="ECO:0000313" key="2">
    <source>
        <dbReference type="Proteomes" id="UP000290608"/>
    </source>
</evidence>
<organism evidence="1 2">
    <name type="scientific">Leeuwenhoekiella marinoflava</name>
    <dbReference type="NCBI Taxonomy" id="988"/>
    <lineage>
        <taxon>Bacteria</taxon>
        <taxon>Pseudomonadati</taxon>
        <taxon>Bacteroidota</taxon>
        <taxon>Flavobacteriia</taxon>
        <taxon>Flavobacteriales</taxon>
        <taxon>Flavobacteriaceae</taxon>
        <taxon>Leeuwenhoekiella</taxon>
    </lineage>
</organism>